<feature type="transmembrane region" description="Helical" evidence="6">
    <location>
        <begin position="12"/>
        <end position="36"/>
    </location>
</feature>
<keyword evidence="8" id="KW-1185">Reference proteome</keyword>
<sequence>MTTTTAFTQRGFTLLELLVVLVILAALVGMVTPYLAVNTDRDSLSKTSQALRFALQDMADQSWIEGSNSVLSQDGANHLDLWQRKEGKWHKLRTVYQIPSNILLTAKSDKEPLRKGLDALGFEKKGVVIFLSNGEYTPFKIKLTLNDSNMSLIGDGVNEIRIQ</sequence>
<dbReference type="PRINTS" id="PR00885">
    <property type="entry name" value="BCTERIALGSPH"/>
</dbReference>
<accession>A0A1A8TTT6</accession>
<dbReference type="AlphaFoldDB" id="A0A1A8TTT6"/>
<keyword evidence="5 6" id="KW-0472">Membrane</keyword>
<evidence type="ECO:0008006" key="9">
    <source>
        <dbReference type="Google" id="ProtNLM"/>
    </source>
</evidence>
<dbReference type="GO" id="GO:0015628">
    <property type="term" value="P:protein secretion by the type II secretion system"/>
    <property type="evidence" value="ECO:0007669"/>
    <property type="project" value="InterPro"/>
</dbReference>
<evidence type="ECO:0000256" key="1">
    <source>
        <dbReference type="ARBA" id="ARBA00004167"/>
    </source>
</evidence>
<dbReference type="GO" id="GO:0016020">
    <property type="term" value="C:membrane"/>
    <property type="evidence" value="ECO:0007669"/>
    <property type="project" value="UniProtKB-SubCell"/>
</dbReference>
<reference evidence="7 8" key="1">
    <citation type="submission" date="2016-06" db="EMBL/GenBank/DDBJ databases">
        <authorList>
            <person name="Kjaerup R.B."/>
            <person name="Dalgaard T.S."/>
            <person name="Juul-Madsen H.R."/>
        </authorList>
    </citation>
    <scope>NUCLEOTIDE SEQUENCE [LARGE SCALE GENOMIC DNA]</scope>
    <source>
        <strain evidence="7 8">CECT 8886</strain>
    </source>
</reference>
<evidence type="ECO:0000256" key="4">
    <source>
        <dbReference type="ARBA" id="ARBA00022989"/>
    </source>
</evidence>
<evidence type="ECO:0000256" key="3">
    <source>
        <dbReference type="ARBA" id="ARBA00022692"/>
    </source>
</evidence>
<evidence type="ECO:0000313" key="7">
    <source>
        <dbReference type="EMBL" id="SBS37930.1"/>
    </source>
</evidence>
<protein>
    <recommendedName>
        <fullName evidence="9">Type II secretion system protein H</fullName>
    </recommendedName>
</protein>
<dbReference type="RefSeq" id="WP_067021043.1">
    <property type="nucleotide sequence ID" value="NZ_FLOB01000023.1"/>
</dbReference>
<proteinExistence type="predicted"/>
<dbReference type="Pfam" id="PF07963">
    <property type="entry name" value="N_methyl"/>
    <property type="match status" value="1"/>
</dbReference>
<dbReference type="SUPFAM" id="SSF54523">
    <property type="entry name" value="Pili subunits"/>
    <property type="match status" value="1"/>
</dbReference>
<organism evidence="7 8">
    <name type="scientific">Marinomonas spartinae</name>
    <dbReference type="NCBI Taxonomy" id="1792290"/>
    <lineage>
        <taxon>Bacteria</taxon>
        <taxon>Pseudomonadati</taxon>
        <taxon>Pseudomonadota</taxon>
        <taxon>Gammaproteobacteria</taxon>
        <taxon>Oceanospirillales</taxon>
        <taxon>Oceanospirillaceae</taxon>
        <taxon>Marinomonas</taxon>
    </lineage>
</organism>
<dbReference type="PROSITE" id="PS00409">
    <property type="entry name" value="PROKAR_NTER_METHYL"/>
    <property type="match status" value="1"/>
</dbReference>
<dbReference type="EMBL" id="FLOB01000023">
    <property type="protein sequence ID" value="SBS37930.1"/>
    <property type="molecule type" value="Genomic_DNA"/>
</dbReference>
<dbReference type="InterPro" id="IPR045584">
    <property type="entry name" value="Pilin-like"/>
</dbReference>
<dbReference type="InterPro" id="IPR012902">
    <property type="entry name" value="N_methyl_site"/>
</dbReference>
<dbReference type="GO" id="GO:0015627">
    <property type="term" value="C:type II protein secretion system complex"/>
    <property type="evidence" value="ECO:0007669"/>
    <property type="project" value="InterPro"/>
</dbReference>
<evidence type="ECO:0000313" key="8">
    <source>
        <dbReference type="Proteomes" id="UP000092544"/>
    </source>
</evidence>
<evidence type="ECO:0000256" key="6">
    <source>
        <dbReference type="SAM" id="Phobius"/>
    </source>
</evidence>
<dbReference type="Gene3D" id="3.55.40.10">
    <property type="entry name" value="minor pseudopilin epsh domain"/>
    <property type="match status" value="1"/>
</dbReference>
<gene>
    <name evidence="7" type="ORF">MSP8886_04322</name>
</gene>
<dbReference type="Proteomes" id="UP000092544">
    <property type="component" value="Unassembled WGS sequence"/>
</dbReference>
<keyword evidence="4 6" id="KW-1133">Transmembrane helix</keyword>
<dbReference type="STRING" id="1792290.MSP8886_04322"/>
<dbReference type="NCBIfam" id="TIGR02532">
    <property type="entry name" value="IV_pilin_GFxxxE"/>
    <property type="match status" value="1"/>
</dbReference>
<comment type="subcellular location">
    <subcellularLocation>
        <location evidence="1">Membrane</location>
        <topology evidence="1">Single-pass membrane protein</topology>
    </subcellularLocation>
</comment>
<evidence type="ECO:0000256" key="5">
    <source>
        <dbReference type="ARBA" id="ARBA00023136"/>
    </source>
</evidence>
<keyword evidence="3 6" id="KW-0812">Transmembrane</keyword>
<name>A0A1A8TTT6_9GAMM</name>
<dbReference type="OrthoDB" id="6107386at2"/>
<evidence type="ECO:0000256" key="2">
    <source>
        <dbReference type="ARBA" id="ARBA00022481"/>
    </source>
</evidence>
<keyword evidence="2" id="KW-0488">Methylation</keyword>
<dbReference type="InterPro" id="IPR002416">
    <property type="entry name" value="T2SS_protein-GspH"/>
</dbReference>